<evidence type="ECO:0000256" key="4">
    <source>
        <dbReference type="ARBA" id="ARBA00022723"/>
    </source>
</evidence>
<dbReference type="HAMAP" id="MF_00379">
    <property type="entry name" value="GTPase_MnmE"/>
    <property type="match status" value="1"/>
</dbReference>
<sequence>MENDTIAAVATPPGTGGVAVIRISGPEARAVLEKVFPSASAAHGQMTYGGIRRGGELLDTAMAVFFYGPRSYTGEDTAELHCHGSAVGVQRVLEFVYECGARPAQPGEFTRRAFVNGKMDLSQAEAVCDFISASSREGARASLGQLAGNLKERVLSYQELLTDALARVEAAVEYPEEDLEDEVAEDILPLLAEWKAGLLALAQTYRAGQIAKDGLRVAIAGKPNVGKSSLLNALCGMERAIVANVPGTTRDTIEQSIELDGIRIYLTDTAGIRSTNDEIEKQGVKRSENAINESKLSVFVLDGSGEITDEDRFVMRALKKSEADLFIVLNKLDACERLSEKDVEREFGAAPLRVSAKTGAGVGELKRRLTDYARQDRTAGEILVTNERHVFALKSAAHAIGEAEDALRGGMDMDCVTIDLNAAWRSLGEITGKTVSEEIIDRIFTKFCLGK</sequence>
<feature type="binding site" evidence="10">
    <location>
        <position position="451"/>
    </location>
    <ligand>
        <name>(6S)-5-formyl-5,6,7,8-tetrahydrofolate</name>
        <dbReference type="ChEBI" id="CHEBI:57457"/>
    </ligand>
</feature>
<comment type="subcellular location">
    <subcellularLocation>
        <location evidence="10">Cytoplasm</location>
    </subcellularLocation>
</comment>
<keyword evidence="5 10" id="KW-0547">Nucleotide-binding</keyword>
<comment type="function">
    <text evidence="10">Exhibits a very high intrinsic GTPase hydrolysis rate. Involved in the addition of a carboxymethylaminomethyl (cmnm) group at the wobble position (U34) of certain tRNAs, forming tRNA-cmnm(5)s(2)U34.</text>
</comment>
<dbReference type="InterPro" id="IPR018948">
    <property type="entry name" value="GTP-bd_TrmE_N"/>
</dbReference>
<keyword evidence="6 10" id="KW-0378">Hydrolase</keyword>
<dbReference type="NCBIfam" id="TIGR00231">
    <property type="entry name" value="small_GTP"/>
    <property type="match status" value="1"/>
</dbReference>
<dbReference type="InterPro" id="IPR005225">
    <property type="entry name" value="Small_GTP-bd"/>
</dbReference>
<feature type="binding site" evidence="10">
    <location>
        <begin position="268"/>
        <end position="271"/>
    </location>
    <ligand>
        <name>GTP</name>
        <dbReference type="ChEBI" id="CHEBI:37565"/>
    </ligand>
</feature>
<feature type="binding site" evidence="10">
    <location>
        <position position="79"/>
    </location>
    <ligand>
        <name>(6S)-5-formyl-5,6,7,8-tetrahydrofolate</name>
        <dbReference type="ChEBI" id="CHEBI:57457"/>
    </ligand>
</feature>
<accession>A0AAU8A6N6</accession>
<dbReference type="GO" id="GO:0046872">
    <property type="term" value="F:metal ion binding"/>
    <property type="evidence" value="ECO:0007669"/>
    <property type="project" value="UniProtKB-KW"/>
</dbReference>
<dbReference type="InterPro" id="IPR027417">
    <property type="entry name" value="P-loop_NTPase"/>
</dbReference>
<dbReference type="SUPFAM" id="SSF103025">
    <property type="entry name" value="Folate-binding domain"/>
    <property type="match status" value="1"/>
</dbReference>
<evidence type="ECO:0000256" key="8">
    <source>
        <dbReference type="ARBA" id="ARBA00022958"/>
    </source>
</evidence>
<evidence type="ECO:0000259" key="12">
    <source>
        <dbReference type="PROSITE" id="PS51709"/>
    </source>
</evidence>
<dbReference type="GO" id="GO:0003924">
    <property type="term" value="F:GTPase activity"/>
    <property type="evidence" value="ECO:0007669"/>
    <property type="project" value="UniProtKB-UniRule"/>
</dbReference>
<dbReference type="InterPro" id="IPR027368">
    <property type="entry name" value="MnmE_dom2"/>
</dbReference>
<dbReference type="PANTHER" id="PTHR42714:SF2">
    <property type="entry name" value="TRNA MODIFICATION GTPASE GTPBP3, MITOCHONDRIAL"/>
    <property type="match status" value="1"/>
</dbReference>
<keyword evidence="2 10" id="KW-0963">Cytoplasm</keyword>
<keyword evidence="8 10" id="KW-0630">Potassium</keyword>
<dbReference type="RefSeq" id="WP_079546332.1">
    <property type="nucleotide sequence ID" value="NZ_CP117826.1"/>
</dbReference>
<dbReference type="PANTHER" id="PTHR42714">
    <property type="entry name" value="TRNA MODIFICATION GTPASE GTPBP3"/>
    <property type="match status" value="1"/>
</dbReference>
<dbReference type="InterPro" id="IPR031168">
    <property type="entry name" value="G_TrmE"/>
</dbReference>
<dbReference type="AlphaFoldDB" id="A0AAU8A6N6"/>
<keyword evidence="4 10" id="KW-0479">Metal-binding</keyword>
<feature type="binding site" evidence="10">
    <location>
        <position position="228"/>
    </location>
    <ligand>
        <name>Mg(2+)</name>
        <dbReference type="ChEBI" id="CHEBI:18420"/>
    </ligand>
</feature>
<feature type="domain" description="TrmE-type G" evidence="12">
    <location>
        <begin position="214"/>
        <end position="374"/>
    </location>
</feature>
<dbReference type="NCBIfam" id="TIGR00450">
    <property type="entry name" value="mnmE_trmE_thdF"/>
    <property type="match status" value="1"/>
</dbReference>
<gene>
    <name evidence="10 13" type="primary">mnmE</name>
    <name evidence="10" type="synonym">trmE</name>
    <name evidence="13" type="ORF">PUP29_08165</name>
</gene>
<dbReference type="InterPro" id="IPR025867">
    <property type="entry name" value="MnmE_helical"/>
</dbReference>
<feature type="binding site" evidence="10">
    <location>
        <position position="118"/>
    </location>
    <ligand>
        <name>(6S)-5-formyl-5,6,7,8-tetrahydrofolate</name>
        <dbReference type="ChEBI" id="CHEBI:57457"/>
    </ligand>
</feature>
<dbReference type="Pfam" id="PF10396">
    <property type="entry name" value="TrmE_N"/>
    <property type="match status" value="1"/>
</dbReference>
<organism evidence="13">
    <name type="scientific">Christensenella massiliensis</name>
    <dbReference type="NCBI Taxonomy" id="1805714"/>
    <lineage>
        <taxon>Bacteria</taxon>
        <taxon>Bacillati</taxon>
        <taxon>Bacillota</taxon>
        <taxon>Clostridia</taxon>
        <taxon>Christensenellales</taxon>
        <taxon>Christensenellaceae</taxon>
        <taxon>Christensenella</taxon>
    </lineage>
</organism>
<dbReference type="Gene3D" id="3.30.1360.120">
    <property type="entry name" value="Probable tRNA modification gtpase trme, domain 1"/>
    <property type="match status" value="1"/>
</dbReference>
<dbReference type="FunFam" id="3.40.50.300:FF:001376">
    <property type="entry name" value="tRNA modification GTPase MnmE"/>
    <property type="match status" value="1"/>
</dbReference>
<dbReference type="Gene3D" id="1.20.120.430">
    <property type="entry name" value="tRNA modification GTPase MnmE domain 2"/>
    <property type="match status" value="1"/>
</dbReference>
<dbReference type="CDD" id="cd04164">
    <property type="entry name" value="trmE"/>
    <property type="match status" value="1"/>
</dbReference>
<dbReference type="CDD" id="cd14858">
    <property type="entry name" value="TrmE_N"/>
    <property type="match status" value="1"/>
</dbReference>
<evidence type="ECO:0000256" key="6">
    <source>
        <dbReference type="ARBA" id="ARBA00022801"/>
    </source>
</evidence>
<dbReference type="GO" id="GO:0005525">
    <property type="term" value="F:GTP binding"/>
    <property type="evidence" value="ECO:0007669"/>
    <property type="project" value="UniProtKB-UniRule"/>
</dbReference>
<evidence type="ECO:0000256" key="5">
    <source>
        <dbReference type="ARBA" id="ARBA00022741"/>
    </source>
</evidence>
<dbReference type="EC" id="3.6.-.-" evidence="10"/>
<evidence type="ECO:0000256" key="10">
    <source>
        <dbReference type="HAMAP-Rule" id="MF_00379"/>
    </source>
</evidence>
<dbReference type="GO" id="GO:0005737">
    <property type="term" value="C:cytoplasm"/>
    <property type="evidence" value="ECO:0007669"/>
    <property type="project" value="UniProtKB-SubCell"/>
</dbReference>
<feature type="binding site" evidence="10">
    <location>
        <begin position="224"/>
        <end position="229"/>
    </location>
    <ligand>
        <name>GTP</name>
        <dbReference type="ChEBI" id="CHEBI:37565"/>
    </ligand>
</feature>
<keyword evidence="7 10" id="KW-0460">Magnesium</keyword>
<evidence type="ECO:0000256" key="2">
    <source>
        <dbReference type="ARBA" id="ARBA00022490"/>
    </source>
</evidence>
<proteinExistence type="inferred from homology"/>
<comment type="cofactor">
    <cofactor evidence="10">
        <name>K(+)</name>
        <dbReference type="ChEBI" id="CHEBI:29103"/>
    </cofactor>
    <text evidence="10">Binds 1 potassium ion per subunit.</text>
</comment>
<evidence type="ECO:0000313" key="13">
    <source>
        <dbReference type="EMBL" id="XCC61504.1"/>
    </source>
</evidence>
<feature type="binding site" evidence="10">
    <location>
        <position position="249"/>
    </location>
    <ligand>
        <name>Mg(2+)</name>
        <dbReference type="ChEBI" id="CHEBI:18420"/>
    </ligand>
</feature>
<evidence type="ECO:0000256" key="1">
    <source>
        <dbReference type="ARBA" id="ARBA00011043"/>
    </source>
</evidence>
<evidence type="ECO:0000256" key="9">
    <source>
        <dbReference type="ARBA" id="ARBA00023134"/>
    </source>
</evidence>
<dbReference type="GO" id="GO:0030488">
    <property type="term" value="P:tRNA methylation"/>
    <property type="evidence" value="ECO:0007669"/>
    <property type="project" value="TreeGrafter"/>
</dbReference>
<name>A0AAU8A6N6_9FIRM</name>
<dbReference type="EMBL" id="CP117826">
    <property type="protein sequence ID" value="XCC61504.1"/>
    <property type="molecule type" value="Genomic_DNA"/>
</dbReference>
<comment type="caution">
    <text evidence="10">Lacks conserved residue(s) required for the propagation of feature annotation.</text>
</comment>
<keyword evidence="9 10" id="KW-0342">GTP-binding</keyword>
<evidence type="ECO:0000256" key="3">
    <source>
        <dbReference type="ARBA" id="ARBA00022694"/>
    </source>
</evidence>
<dbReference type="InterPro" id="IPR006073">
    <property type="entry name" value="GTP-bd"/>
</dbReference>
<dbReference type="Pfam" id="PF12631">
    <property type="entry name" value="MnmE_helical"/>
    <property type="match status" value="1"/>
</dbReference>
<comment type="subunit">
    <text evidence="10">Homodimer. Heterotetramer of two MnmE and two MnmG subunits.</text>
</comment>
<dbReference type="PROSITE" id="PS51709">
    <property type="entry name" value="G_TRME"/>
    <property type="match status" value="1"/>
</dbReference>
<dbReference type="Gene3D" id="3.40.50.300">
    <property type="entry name" value="P-loop containing nucleotide triphosphate hydrolases"/>
    <property type="match status" value="1"/>
</dbReference>
<dbReference type="GO" id="GO:0002098">
    <property type="term" value="P:tRNA wobble uridine modification"/>
    <property type="evidence" value="ECO:0007669"/>
    <property type="project" value="TreeGrafter"/>
</dbReference>
<dbReference type="SUPFAM" id="SSF52540">
    <property type="entry name" value="P-loop containing nucleoside triphosphate hydrolases"/>
    <property type="match status" value="1"/>
</dbReference>
<dbReference type="InterPro" id="IPR027266">
    <property type="entry name" value="TrmE/GcvT-like"/>
</dbReference>
<reference evidence="13" key="1">
    <citation type="submission" date="2023-02" db="EMBL/GenBank/DDBJ databases">
        <title>Gut commensal Christensenella minuta modulates host metabolism via a new class of secondary bile acids.</title>
        <authorList>
            <person name="Liu C."/>
        </authorList>
    </citation>
    <scope>NUCLEOTIDE SEQUENCE</scope>
    <source>
        <strain evidence="13">CA70</strain>
    </source>
</reference>
<keyword evidence="3 10" id="KW-0819">tRNA processing</keyword>
<dbReference type="Pfam" id="PF01926">
    <property type="entry name" value="MMR_HSR1"/>
    <property type="match status" value="1"/>
</dbReference>
<evidence type="ECO:0000256" key="7">
    <source>
        <dbReference type="ARBA" id="ARBA00022842"/>
    </source>
</evidence>
<feature type="binding site" evidence="10">
    <location>
        <position position="22"/>
    </location>
    <ligand>
        <name>(6S)-5-formyl-5,6,7,8-tetrahydrofolate</name>
        <dbReference type="ChEBI" id="CHEBI:57457"/>
    </ligand>
</feature>
<evidence type="ECO:0000256" key="11">
    <source>
        <dbReference type="RuleBase" id="RU003313"/>
    </source>
</evidence>
<dbReference type="InterPro" id="IPR004520">
    <property type="entry name" value="GTPase_MnmE"/>
</dbReference>
<comment type="similarity">
    <text evidence="1 10 11">Belongs to the TRAFAC class TrmE-Era-EngA-EngB-Septin-like GTPase superfamily. TrmE GTPase family.</text>
</comment>
<protein>
    <recommendedName>
        <fullName evidence="10">tRNA modification GTPase MnmE</fullName>
        <ecNumber evidence="10">3.6.-.-</ecNumber>
    </recommendedName>
</protein>
<feature type="binding site" evidence="10">
    <location>
        <begin position="243"/>
        <end position="249"/>
    </location>
    <ligand>
        <name>GTP</name>
        <dbReference type="ChEBI" id="CHEBI:37565"/>
    </ligand>
</feature>
<dbReference type="NCBIfam" id="NF003661">
    <property type="entry name" value="PRK05291.1-3"/>
    <property type="match status" value="1"/>
</dbReference>